<evidence type="ECO:0000256" key="1">
    <source>
        <dbReference type="SAM" id="SignalP"/>
    </source>
</evidence>
<dbReference type="OrthoDB" id="566138at2759"/>
<dbReference type="InterPro" id="IPR036928">
    <property type="entry name" value="AS_sf"/>
</dbReference>
<dbReference type="PANTHER" id="PTHR42678">
    <property type="entry name" value="AMIDASE"/>
    <property type="match status" value="1"/>
</dbReference>
<name>A0A9P8CD36_9HELO</name>
<organism evidence="3 4">
    <name type="scientific">Calycina marina</name>
    <dbReference type="NCBI Taxonomy" id="1763456"/>
    <lineage>
        <taxon>Eukaryota</taxon>
        <taxon>Fungi</taxon>
        <taxon>Dikarya</taxon>
        <taxon>Ascomycota</taxon>
        <taxon>Pezizomycotina</taxon>
        <taxon>Leotiomycetes</taxon>
        <taxon>Helotiales</taxon>
        <taxon>Pezizellaceae</taxon>
        <taxon>Calycina</taxon>
    </lineage>
</organism>
<feature type="chain" id="PRO_5040362277" evidence="1">
    <location>
        <begin position="22"/>
        <end position="373"/>
    </location>
</feature>
<reference evidence="3" key="1">
    <citation type="journal article" date="2021" name="IMA Fungus">
        <title>Genomic characterization of three marine fungi, including Emericellopsis atlantica sp. nov. with signatures of a generalist lifestyle and marine biomass degradation.</title>
        <authorList>
            <person name="Hagestad O.C."/>
            <person name="Hou L."/>
            <person name="Andersen J.H."/>
            <person name="Hansen E.H."/>
            <person name="Altermark B."/>
            <person name="Li C."/>
            <person name="Kuhnert E."/>
            <person name="Cox R.J."/>
            <person name="Crous P.W."/>
            <person name="Spatafora J.W."/>
            <person name="Lail K."/>
            <person name="Amirebrahimi M."/>
            <person name="Lipzen A."/>
            <person name="Pangilinan J."/>
            <person name="Andreopoulos W."/>
            <person name="Hayes R.D."/>
            <person name="Ng V."/>
            <person name="Grigoriev I.V."/>
            <person name="Jackson S.A."/>
            <person name="Sutton T.D.S."/>
            <person name="Dobson A.D.W."/>
            <person name="Rama T."/>
        </authorList>
    </citation>
    <scope>NUCLEOTIDE SEQUENCE</scope>
    <source>
        <strain evidence="3">TRa3180A</strain>
    </source>
</reference>
<evidence type="ECO:0000259" key="2">
    <source>
        <dbReference type="Pfam" id="PF01425"/>
    </source>
</evidence>
<keyword evidence="1" id="KW-0732">Signal</keyword>
<evidence type="ECO:0000313" key="3">
    <source>
        <dbReference type="EMBL" id="KAG9242624.1"/>
    </source>
</evidence>
<accession>A0A9P8CD36</accession>
<comment type="caution">
    <text evidence="3">The sequence shown here is derived from an EMBL/GenBank/DDBJ whole genome shotgun (WGS) entry which is preliminary data.</text>
</comment>
<evidence type="ECO:0000313" key="4">
    <source>
        <dbReference type="Proteomes" id="UP000887226"/>
    </source>
</evidence>
<feature type="domain" description="Amidase" evidence="2">
    <location>
        <begin position="101"/>
        <end position="235"/>
    </location>
</feature>
<feature type="signal peptide" evidence="1">
    <location>
        <begin position="1"/>
        <end position="21"/>
    </location>
</feature>
<protein>
    <submittedName>
        <fullName evidence="3">Amidase signature domain-containing protein</fullName>
    </submittedName>
</protein>
<dbReference type="Proteomes" id="UP000887226">
    <property type="component" value="Unassembled WGS sequence"/>
</dbReference>
<proteinExistence type="predicted"/>
<dbReference type="Gene3D" id="3.90.1300.10">
    <property type="entry name" value="Amidase signature (AS) domain"/>
    <property type="match status" value="2"/>
</dbReference>
<dbReference type="Pfam" id="PF01425">
    <property type="entry name" value="Amidase"/>
    <property type="match status" value="1"/>
</dbReference>
<dbReference type="SUPFAM" id="SSF75304">
    <property type="entry name" value="Amidase signature (AS) enzymes"/>
    <property type="match status" value="1"/>
</dbReference>
<dbReference type="EMBL" id="MU254054">
    <property type="protein sequence ID" value="KAG9242624.1"/>
    <property type="molecule type" value="Genomic_DNA"/>
</dbReference>
<gene>
    <name evidence="3" type="ORF">BJ878DRAFT_583727</name>
</gene>
<sequence>MKLSFLSRVGFFAVVFTCVSSGFDSRENTIAGINNALNTGVFSCNNVVSFFLARYQHLIQLNAITLSSDALNIAYAMGILIASGNSRGALFCIPILPKDYNLHEVVLEGISVSSLGGQTTNPYDRTRTPGGSSGGIGAAIATNFAVFGTGIDTVNSLRSSASANSLFSFRPTPGLFKRGAIARNVRDLAVTLTVMVSSGYDAADNASALAPPSARGIDYSSELSGRELSGLIFGLIKGLFNLTVMPWPTLVLTLRAAGAAATSEKETVYNAIDIATLEVQTLEYREFTDACPKNSNVSNAASNPVNKLSIQNLTIVLDSTFSAGNFDALIYSEQKIFVFKLGSPSQSGPNGILTAMTGFPVVVVPAGLSPSPE</sequence>
<dbReference type="AlphaFoldDB" id="A0A9P8CD36"/>
<dbReference type="PANTHER" id="PTHR42678:SF5">
    <property type="entry name" value="GLUTAMYL-TRNA(GLN) AMIDOTRANSFERASE SUBUNIT A"/>
    <property type="match status" value="1"/>
</dbReference>
<keyword evidence="4" id="KW-1185">Reference proteome</keyword>
<dbReference type="InterPro" id="IPR023631">
    <property type="entry name" value="Amidase_dom"/>
</dbReference>